<accession>A0ABM3WNY8</accession>
<feature type="transmembrane region" description="Helical" evidence="15">
    <location>
        <begin position="651"/>
        <end position="670"/>
    </location>
</feature>
<comment type="subcellular location">
    <subcellularLocation>
        <location evidence="1">Cell membrane</location>
        <topology evidence="1">Multi-pass membrane protein</topology>
    </subcellularLocation>
</comment>
<dbReference type="PROSITE" id="PS50026">
    <property type="entry name" value="EGF_3"/>
    <property type="match status" value="4"/>
</dbReference>
<keyword evidence="7" id="KW-0106">Calcium</keyword>
<dbReference type="PROSITE" id="PS50221">
    <property type="entry name" value="GAIN_B"/>
    <property type="match status" value="1"/>
</dbReference>
<feature type="domain" description="EGF-like" evidence="17">
    <location>
        <begin position="125"/>
        <end position="160"/>
    </location>
</feature>
<evidence type="ECO:0000256" key="4">
    <source>
        <dbReference type="ARBA" id="ARBA00022692"/>
    </source>
</evidence>
<dbReference type="PANTHER" id="PTHR12011">
    <property type="entry name" value="ADHESION G-PROTEIN COUPLED RECEPTOR"/>
    <property type="match status" value="1"/>
</dbReference>
<evidence type="ECO:0000313" key="21">
    <source>
        <dbReference type="RefSeq" id="XP_060038288.1"/>
    </source>
</evidence>
<dbReference type="Pfam" id="PF00002">
    <property type="entry name" value="7tm_2"/>
    <property type="match status" value="1"/>
</dbReference>
<dbReference type="InterPro" id="IPR003056">
    <property type="entry name" value="GPCR_2_ADGRE2_ADGRE5"/>
</dbReference>
<dbReference type="CDD" id="cd00054">
    <property type="entry name" value="EGF_CA"/>
    <property type="match status" value="4"/>
</dbReference>
<evidence type="ECO:0000256" key="5">
    <source>
        <dbReference type="ARBA" id="ARBA00022729"/>
    </source>
</evidence>
<dbReference type="PROSITE" id="PS00650">
    <property type="entry name" value="G_PROTEIN_RECEP_F2_2"/>
    <property type="match status" value="1"/>
</dbReference>
<keyword evidence="10 15" id="KW-0472">Membrane</keyword>
<keyword evidence="11" id="KW-1015">Disulfide bond</keyword>
<reference evidence="21" key="1">
    <citation type="submission" date="2025-08" db="UniProtKB">
        <authorList>
            <consortium name="RefSeq"/>
        </authorList>
    </citation>
    <scope>IDENTIFICATION</scope>
</reference>
<evidence type="ECO:0000256" key="16">
    <source>
        <dbReference type="SAM" id="SignalP"/>
    </source>
</evidence>
<keyword evidence="4 15" id="KW-0812">Transmembrane</keyword>
<keyword evidence="12" id="KW-0325">Glycoprotein</keyword>
<dbReference type="InterPro" id="IPR049883">
    <property type="entry name" value="NOTCH1_EGF-like"/>
</dbReference>
<feature type="domain" description="EGF-like" evidence="17">
    <location>
        <begin position="218"/>
        <end position="257"/>
    </location>
</feature>
<feature type="transmembrane region" description="Helical" evidence="15">
    <location>
        <begin position="764"/>
        <end position="790"/>
    </location>
</feature>
<organism evidence="20 21">
    <name type="scientific">Erinaceus europaeus</name>
    <name type="common">Western European hedgehog</name>
    <dbReference type="NCBI Taxonomy" id="9365"/>
    <lineage>
        <taxon>Eukaryota</taxon>
        <taxon>Metazoa</taxon>
        <taxon>Chordata</taxon>
        <taxon>Craniata</taxon>
        <taxon>Vertebrata</taxon>
        <taxon>Euteleostomi</taxon>
        <taxon>Mammalia</taxon>
        <taxon>Eutheria</taxon>
        <taxon>Laurasiatheria</taxon>
        <taxon>Eulipotyphla</taxon>
        <taxon>Erinaceidae</taxon>
        <taxon>Erinaceinae</taxon>
        <taxon>Erinaceus</taxon>
    </lineage>
</organism>
<keyword evidence="20" id="KW-1185">Reference proteome</keyword>
<evidence type="ECO:0000313" key="20">
    <source>
        <dbReference type="Proteomes" id="UP001652624"/>
    </source>
</evidence>
<dbReference type="SMART" id="SM00179">
    <property type="entry name" value="EGF_CA"/>
    <property type="match status" value="4"/>
</dbReference>
<feature type="domain" description="G-protein coupled receptors family 2 profile 2" evidence="19">
    <location>
        <begin position="543"/>
        <end position="791"/>
    </location>
</feature>
<keyword evidence="2" id="KW-1003">Cell membrane</keyword>
<evidence type="ECO:0000256" key="11">
    <source>
        <dbReference type="ARBA" id="ARBA00023157"/>
    </source>
</evidence>
<evidence type="ECO:0000256" key="10">
    <source>
        <dbReference type="ARBA" id="ARBA00023136"/>
    </source>
</evidence>
<feature type="domain" description="GAIN-B" evidence="18">
    <location>
        <begin position="360"/>
        <end position="539"/>
    </location>
</feature>
<evidence type="ECO:0000256" key="15">
    <source>
        <dbReference type="SAM" id="Phobius"/>
    </source>
</evidence>
<dbReference type="Gene3D" id="1.20.1070.10">
    <property type="entry name" value="Rhodopsin 7-helix transmembrane proteins"/>
    <property type="match status" value="1"/>
</dbReference>
<dbReference type="SUPFAM" id="SSF57184">
    <property type="entry name" value="Growth factor receptor domain"/>
    <property type="match status" value="1"/>
</dbReference>
<keyword evidence="21" id="KW-0675">Receptor</keyword>
<dbReference type="Pfam" id="PF07645">
    <property type="entry name" value="EGF_CA"/>
    <property type="match status" value="4"/>
</dbReference>
<dbReference type="RefSeq" id="XP_060038288.1">
    <property type="nucleotide sequence ID" value="XM_060182305.1"/>
</dbReference>
<feature type="transmembrane region" description="Helical" evidence="15">
    <location>
        <begin position="615"/>
        <end position="639"/>
    </location>
</feature>
<protein>
    <submittedName>
        <fullName evidence="21">Adhesion G protein-coupled receptor E5 isoform X1</fullName>
    </submittedName>
</protein>
<dbReference type="InterPro" id="IPR009030">
    <property type="entry name" value="Growth_fac_rcpt_cys_sf"/>
</dbReference>
<evidence type="ECO:0000256" key="3">
    <source>
        <dbReference type="ARBA" id="ARBA00022536"/>
    </source>
</evidence>
<dbReference type="InterPro" id="IPR000152">
    <property type="entry name" value="EGF-type_Asp/Asn_hydroxyl_site"/>
</dbReference>
<dbReference type="SMART" id="SM00181">
    <property type="entry name" value="EGF"/>
    <property type="match status" value="5"/>
</dbReference>
<dbReference type="InterPro" id="IPR000203">
    <property type="entry name" value="GPS"/>
</dbReference>
<dbReference type="InterPro" id="IPR017983">
    <property type="entry name" value="GPCR_2_secretin-like_CS"/>
</dbReference>
<evidence type="ECO:0000256" key="6">
    <source>
        <dbReference type="ARBA" id="ARBA00022737"/>
    </source>
</evidence>
<feature type="signal peptide" evidence="16">
    <location>
        <begin position="1"/>
        <end position="31"/>
    </location>
</feature>
<feature type="domain" description="EGF-like" evidence="17">
    <location>
        <begin position="73"/>
        <end position="112"/>
    </location>
</feature>
<evidence type="ECO:0000259" key="19">
    <source>
        <dbReference type="PROSITE" id="PS50261"/>
    </source>
</evidence>
<keyword evidence="8" id="KW-0130">Cell adhesion</keyword>
<keyword evidence="5 16" id="KW-0732">Signal</keyword>
<dbReference type="InterPro" id="IPR018097">
    <property type="entry name" value="EGF_Ca-bd_CS"/>
</dbReference>
<dbReference type="PROSITE" id="PS00010">
    <property type="entry name" value="ASX_HYDROXYL"/>
    <property type="match status" value="4"/>
</dbReference>
<dbReference type="PROSITE" id="PS01187">
    <property type="entry name" value="EGF_CA"/>
    <property type="match status" value="2"/>
</dbReference>
<keyword evidence="9 15" id="KW-1133">Transmembrane helix</keyword>
<dbReference type="Pfam" id="PF01825">
    <property type="entry name" value="GPS"/>
    <property type="match status" value="1"/>
</dbReference>
<gene>
    <name evidence="21" type="primary">ADGRE5</name>
</gene>
<dbReference type="InterPro" id="IPR000742">
    <property type="entry name" value="EGF"/>
</dbReference>
<evidence type="ECO:0000256" key="13">
    <source>
        <dbReference type="PROSITE-ProRule" id="PRU00076"/>
    </source>
</evidence>
<feature type="compositionally biased region" description="Low complexity" evidence="14">
    <location>
        <begin position="815"/>
        <end position="827"/>
    </location>
</feature>
<feature type="region of interest" description="Disordered" evidence="14">
    <location>
        <begin position="815"/>
        <end position="837"/>
    </location>
</feature>
<sequence>MDALLCPTCRGPPFFLALWIFLSLSEAGAQAKDCPVWCPQNSHCVNTSCRCLPGFQSFSGQIDLNLPNDNCDDINECRPSQPDLCGANADCENTDGGFQCVCIPGFELESGGTTFRNKSENTCQDVEECKKNPGICKNRKICVNTHGSYVCRCQPGFEPEPGDPKSCKDVDECKSGRRPCHPSTHCLNKVGGFECRCRPGWKPAPGSPEGPNTTMCEDLDECSSGRHQCDNSTICLNAQGSYRCTCRPGWTLKPGFQNNRTDTVCEEVTFPAWTPPPGIKSQNLSRFFEKVQDLSRNFQPSKVQGIMKKLIGAVDELLRDSGDLEGLPKVDRYRVATFLLSGLESALRDLATAMPTGSLTYLSPSQTELSLKIQEPRSGNVTLSHSHAQMLLDWTVASAAGDSKPAVAGLLSSRGMHRLVKGAELQLDRRKLADLQETHRSPVRGVDEIKLLSAVNSVFLSNRDTRELATPVLFAFAHDRDAPGTRQERLCAFWKADPDRGGGWATEGCETLGGSDSSTTCRCHHLSSFAVLMAHYDVQDPQLALITKVGLGLSLVCLLLCILTFLLVRPIQGSRTTVHLHLCLCLFVGSAVFLAGVENDGRGQVGTRCRVVAGLLHYCFLAAFCWMSLEGLELYFLVVRVFRGQGLAKHWLLLLGYGVPLFVVGVTASVSRGEAYGRSDCCWLNLEDGYLWSFVGPVTAIVLGNAVIFVVTVWKLAQKFSEINPDMKKLKKARALTVTAVAQLVVLGCTWGFGLFLFEPESWHSRLLACAFTLLNCLQGLFLFLLHCALNRKVREEYRRWACRLVGTKYSEFATSTTGSSQNQTQTRVHRPSESGM</sequence>
<keyword evidence="6" id="KW-0677">Repeat</keyword>
<feature type="transmembrane region" description="Helical" evidence="15">
    <location>
        <begin position="735"/>
        <end position="758"/>
    </location>
</feature>
<feature type="transmembrane region" description="Helical" evidence="15">
    <location>
        <begin position="578"/>
        <end position="595"/>
    </location>
</feature>
<dbReference type="PROSITE" id="PS50261">
    <property type="entry name" value="G_PROTEIN_RECEP_F2_4"/>
    <property type="match status" value="1"/>
</dbReference>
<dbReference type="PRINTS" id="PR00249">
    <property type="entry name" value="GPCRSECRETIN"/>
</dbReference>
<evidence type="ECO:0000256" key="7">
    <source>
        <dbReference type="ARBA" id="ARBA00022837"/>
    </source>
</evidence>
<feature type="domain" description="EGF-like" evidence="17">
    <location>
        <begin position="169"/>
        <end position="207"/>
    </location>
</feature>
<feature type="chain" id="PRO_5046295410" evidence="16">
    <location>
        <begin position="32"/>
        <end position="837"/>
    </location>
</feature>
<feature type="transmembrane region" description="Helical" evidence="15">
    <location>
        <begin position="543"/>
        <end position="566"/>
    </location>
</feature>
<evidence type="ECO:0000259" key="18">
    <source>
        <dbReference type="PROSITE" id="PS50221"/>
    </source>
</evidence>
<proteinExistence type="predicted"/>
<name>A0ABM3WNY8_ERIEU</name>
<dbReference type="SMART" id="SM00303">
    <property type="entry name" value="GPS"/>
    <property type="match status" value="1"/>
</dbReference>
<evidence type="ECO:0000259" key="17">
    <source>
        <dbReference type="PROSITE" id="PS50026"/>
    </source>
</evidence>
<evidence type="ECO:0000256" key="9">
    <source>
        <dbReference type="ARBA" id="ARBA00022989"/>
    </source>
</evidence>
<evidence type="ECO:0000256" key="1">
    <source>
        <dbReference type="ARBA" id="ARBA00004651"/>
    </source>
</evidence>
<dbReference type="InterPro" id="IPR017981">
    <property type="entry name" value="GPCR_2-like_7TM"/>
</dbReference>
<dbReference type="InterPro" id="IPR000832">
    <property type="entry name" value="GPCR_2_secretin-like"/>
</dbReference>
<dbReference type="InterPro" id="IPR046338">
    <property type="entry name" value="GAIN_dom_sf"/>
</dbReference>
<evidence type="ECO:0000256" key="8">
    <source>
        <dbReference type="ARBA" id="ARBA00022889"/>
    </source>
</evidence>
<feature type="transmembrane region" description="Helical" evidence="15">
    <location>
        <begin position="690"/>
        <end position="714"/>
    </location>
</feature>
<evidence type="ECO:0000256" key="14">
    <source>
        <dbReference type="SAM" id="MobiDB-lite"/>
    </source>
</evidence>
<dbReference type="SUPFAM" id="SSF57196">
    <property type="entry name" value="EGF/Laminin"/>
    <property type="match status" value="1"/>
</dbReference>
<dbReference type="GeneID" id="103121897"/>
<comment type="caution">
    <text evidence="13">Lacks conserved residue(s) required for the propagation of feature annotation.</text>
</comment>
<dbReference type="InterPro" id="IPR001881">
    <property type="entry name" value="EGF-like_Ca-bd_dom"/>
</dbReference>
<dbReference type="InterPro" id="IPR057244">
    <property type="entry name" value="GAIN_B"/>
</dbReference>
<keyword evidence="3 13" id="KW-0245">EGF-like domain</keyword>
<evidence type="ECO:0000256" key="2">
    <source>
        <dbReference type="ARBA" id="ARBA00022475"/>
    </source>
</evidence>
<dbReference type="Gene3D" id="2.60.220.50">
    <property type="match status" value="1"/>
</dbReference>
<dbReference type="PRINTS" id="PR01278">
    <property type="entry name" value="CD97PROTEIN"/>
</dbReference>
<dbReference type="Gene3D" id="2.10.25.10">
    <property type="entry name" value="Laminin"/>
    <property type="match status" value="5"/>
</dbReference>
<dbReference type="Proteomes" id="UP001652624">
    <property type="component" value="Chromosome 23"/>
</dbReference>
<dbReference type="PANTHER" id="PTHR12011:SF348">
    <property type="entry name" value="ADHESION G PROTEIN-COUPLED RECEPTOR E5"/>
    <property type="match status" value="1"/>
</dbReference>
<evidence type="ECO:0000256" key="12">
    <source>
        <dbReference type="ARBA" id="ARBA00023180"/>
    </source>
</evidence>